<evidence type="ECO:0000256" key="1">
    <source>
        <dbReference type="ARBA" id="ARBA00004571"/>
    </source>
</evidence>
<accession>A0A562USA0</accession>
<keyword evidence="7 8" id="KW-0998">Cell outer membrane</keyword>
<evidence type="ECO:0000256" key="8">
    <source>
        <dbReference type="PROSITE-ProRule" id="PRU01360"/>
    </source>
</evidence>
<dbReference type="Pfam" id="PF07715">
    <property type="entry name" value="Plug"/>
    <property type="match status" value="1"/>
</dbReference>
<dbReference type="SUPFAM" id="SSF56935">
    <property type="entry name" value="Porins"/>
    <property type="match status" value="1"/>
</dbReference>
<evidence type="ECO:0000256" key="4">
    <source>
        <dbReference type="ARBA" id="ARBA00022692"/>
    </source>
</evidence>
<protein>
    <submittedName>
        <fullName evidence="13">Iron complex outermembrane receptor protein</fullName>
    </submittedName>
</protein>
<dbReference type="InterPro" id="IPR000531">
    <property type="entry name" value="Beta-barrel_TonB"/>
</dbReference>
<dbReference type="PANTHER" id="PTHR47234:SF3">
    <property type="entry name" value="SECRETIN_TONB SHORT N-TERMINAL DOMAIN-CONTAINING PROTEIN"/>
    <property type="match status" value="1"/>
</dbReference>
<feature type="chain" id="PRO_5021804654" evidence="10">
    <location>
        <begin position="27"/>
        <end position="903"/>
    </location>
</feature>
<keyword evidence="4 8" id="KW-0812">Transmembrane</keyword>
<dbReference type="InterPro" id="IPR036942">
    <property type="entry name" value="Beta-barrel_TonB_sf"/>
</dbReference>
<dbReference type="CDD" id="cd01347">
    <property type="entry name" value="ligand_gated_channel"/>
    <property type="match status" value="1"/>
</dbReference>
<evidence type="ECO:0000256" key="5">
    <source>
        <dbReference type="ARBA" id="ARBA00023077"/>
    </source>
</evidence>
<dbReference type="PANTHER" id="PTHR47234">
    <property type="match status" value="1"/>
</dbReference>
<gene>
    <name evidence="13" type="ORF">JN10_0098</name>
</gene>
<sequence length="903" mass="95275">MFAFKKTRALLLTGCSLGMMATPVMAQDASSDGAQAPTIIVTGTRQSDRSAGDTVAPVDVVSGAELTNQADNDISNLLRVAVPSFNVNTQPISDAATLVRPANLRGLSPDNTLVLVNGKRMHRAAVIAFLGGGIADGSQGPDVSTIPSIAIKQLEVLRDGASSQYGSDAIAGVMNFIIKDDAEGGSISGKWGSTYEGDGDNYQIAANIGLPMGDAGFLNLSAEYQESDATSRSVQRTDAANLIAAGNAAVADPAQIWGQPNVNDDIKLFANFGIDLTPEISLYAFGNYAERNVDGGFFFRNPTNRGGVYAGPLVDPVTGFADPAGVASVLVGDLSINDTGDCPAGIPLTGTNGLIPDPTVLAAVTADANCFSFVELFPGGFTPRFGGDLEDYSGAVGIRGRLLDSIDFDLSYRHGRNDISFFIRNTINASLGPNTPTEFNPGGYTQTENVFNLDLGYELAVGEGTVYIAAGGEYRDEEFTITAGDPASFALGPLATPTAAYPVGQGFSSSSNGFGGFATNAAGSSKEDNKAAYIDIEADLIDSLTLQAAVRYEDTKTFGDTTTWKLGALYRLSDALRVRGTYSTGFHVPTAGQANVINVTTQFSGGMLQDEGTFPLFSPAGLIASDFVADSVANGGLGLDRPTLGPEESDSFTLGLAGDFGNITFTLDYFNIKLTDRISRSSTIDFTAALQYLAAREGVAVTSTDTSGLLAELGTAGVIDRADFTGFEDLTAFAFFNNAFDTRTQGVDFVANADLNVTEGGRTKATLAINYTKTSVLNADPTISDTRIQQLEENLPQWKGFLNLTHEEGRVRGLLRANYYGSFYEAHLDDGTLPINAGSRVTFDAELGYEVIDGLEIAAGAQNLFDTYPTRNPWDFVAGAKYAVTSPFGFNGGSYYLRARFQF</sequence>
<dbReference type="STRING" id="476157.GCA_001663155_00643"/>
<keyword evidence="5 9" id="KW-0798">TonB box</keyword>
<dbReference type="Gene3D" id="2.40.170.20">
    <property type="entry name" value="TonB-dependent receptor, beta-barrel domain"/>
    <property type="match status" value="1"/>
</dbReference>
<keyword evidence="3 8" id="KW-1134">Transmembrane beta strand</keyword>
<feature type="domain" description="TonB-dependent receptor-like beta-barrel" evidence="11">
    <location>
        <begin position="391"/>
        <end position="864"/>
    </location>
</feature>
<proteinExistence type="inferred from homology"/>
<dbReference type="InterPro" id="IPR037066">
    <property type="entry name" value="Plug_dom_sf"/>
</dbReference>
<evidence type="ECO:0000256" key="9">
    <source>
        <dbReference type="RuleBase" id="RU003357"/>
    </source>
</evidence>
<feature type="domain" description="TonB-dependent receptor plug" evidence="12">
    <location>
        <begin position="53"/>
        <end position="173"/>
    </location>
</feature>
<dbReference type="Pfam" id="PF00593">
    <property type="entry name" value="TonB_dep_Rec_b-barrel"/>
    <property type="match status" value="1"/>
</dbReference>
<dbReference type="EMBL" id="VLLK01000001">
    <property type="protein sequence ID" value="TWJ08487.1"/>
    <property type="molecule type" value="Genomic_DNA"/>
</dbReference>
<reference evidence="13 14" key="1">
    <citation type="submission" date="2019-07" db="EMBL/GenBank/DDBJ databases">
        <title>Genomic Encyclopedia of Archaeal and Bacterial Type Strains, Phase II (KMG-II): from individual species to whole genera.</title>
        <authorList>
            <person name="Goeker M."/>
        </authorList>
    </citation>
    <scope>NUCLEOTIDE SEQUENCE [LARGE SCALE GENOMIC DNA]</scope>
    <source>
        <strain evidence="13 14">ATCC BAA-2084</strain>
    </source>
</reference>
<dbReference type="InterPro" id="IPR039426">
    <property type="entry name" value="TonB-dep_rcpt-like"/>
</dbReference>
<evidence type="ECO:0000259" key="12">
    <source>
        <dbReference type="Pfam" id="PF07715"/>
    </source>
</evidence>
<keyword evidence="10" id="KW-0732">Signal</keyword>
<dbReference type="InterPro" id="IPR012910">
    <property type="entry name" value="Plug_dom"/>
</dbReference>
<keyword evidence="2 8" id="KW-0813">Transport</keyword>
<dbReference type="GO" id="GO:0009279">
    <property type="term" value="C:cell outer membrane"/>
    <property type="evidence" value="ECO:0007669"/>
    <property type="project" value="UniProtKB-SubCell"/>
</dbReference>
<evidence type="ECO:0000256" key="3">
    <source>
        <dbReference type="ARBA" id="ARBA00022452"/>
    </source>
</evidence>
<dbReference type="AlphaFoldDB" id="A0A562USA0"/>
<name>A0A562USA0_9SPHN</name>
<evidence type="ECO:0000256" key="2">
    <source>
        <dbReference type="ARBA" id="ARBA00022448"/>
    </source>
</evidence>
<comment type="caution">
    <text evidence="13">The sequence shown here is derived from an EMBL/GenBank/DDBJ whole genome shotgun (WGS) entry which is preliminary data.</text>
</comment>
<evidence type="ECO:0000313" key="13">
    <source>
        <dbReference type="EMBL" id="TWJ08487.1"/>
    </source>
</evidence>
<comment type="similarity">
    <text evidence="8 9">Belongs to the TonB-dependent receptor family.</text>
</comment>
<dbReference type="PROSITE" id="PS52016">
    <property type="entry name" value="TONB_DEPENDENT_REC_3"/>
    <property type="match status" value="1"/>
</dbReference>
<evidence type="ECO:0000313" key="14">
    <source>
        <dbReference type="Proteomes" id="UP000320547"/>
    </source>
</evidence>
<evidence type="ECO:0000256" key="6">
    <source>
        <dbReference type="ARBA" id="ARBA00023136"/>
    </source>
</evidence>
<keyword evidence="13" id="KW-0675">Receptor</keyword>
<evidence type="ECO:0000259" key="11">
    <source>
        <dbReference type="Pfam" id="PF00593"/>
    </source>
</evidence>
<organism evidence="13 14">
    <name type="scientific">Altererythrobacter ishigakiensis</name>
    <dbReference type="NCBI Taxonomy" id="476157"/>
    <lineage>
        <taxon>Bacteria</taxon>
        <taxon>Pseudomonadati</taxon>
        <taxon>Pseudomonadota</taxon>
        <taxon>Alphaproteobacteria</taxon>
        <taxon>Sphingomonadales</taxon>
        <taxon>Erythrobacteraceae</taxon>
        <taxon>Altererythrobacter</taxon>
    </lineage>
</organism>
<evidence type="ECO:0000256" key="7">
    <source>
        <dbReference type="ARBA" id="ARBA00023237"/>
    </source>
</evidence>
<comment type="subcellular location">
    <subcellularLocation>
        <location evidence="1 8">Cell outer membrane</location>
        <topology evidence="1 8">Multi-pass membrane protein</topology>
    </subcellularLocation>
</comment>
<evidence type="ECO:0000256" key="10">
    <source>
        <dbReference type="SAM" id="SignalP"/>
    </source>
</evidence>
<dbReference type="Gene3D" id="2.170.130.10">
    <property type="entry name" value="TonB-dependent receptor, plug domain"/>
    <property type="match status" value="1"/>
</dbReference>
<dbReference type="Proteomes" id="UP000320547">
    <property type="component" value="Unassembled WGS sequence"/>
</dbReference>
<keyword evidence="6 8" id="KW-0472">Membrane</keyword>
<dbReference type="RefSeq" id="WP_067597266.1">
    <property type="nucleotide sequence ID" value="NZ_CP015963.1"/>
</dbReference>
<feature type="signal peptide" evidence="10">
    <location>
        <begin position="1"/>
        <end position="26"/>
    </location>
</feature>
<keyword evidence="14" id="KW-1185">Reference proteome</keyword>